<keyword evidence="3" id="KW-1133">Transmembrane helix</keyword>
<dbReference type="Pfam" id="PF18883">
    <property type="entry name" value="AC_1"/>
    <property type="match status" value="1"/>
</dbReference>
<dbReference type="PANTHER" id="PTHR35037">
    <property type="entry name" value="C-TERMINAL REGION OF AIDA-LIKE PROTEIN"/>
    <property type="match status" value="1"/>
</dbReference>
<dbReference type="InterPro" id="IPR006315">
    <property type="entry name" value="OM_autotransptr_brl_dom"/>
</dbReference>
<feature type="domain" description="Autotransporter" evidence="4">
    <location>
        <begin position="1323"/>
        <end position="1605"/>
    </location>
</feature>
<dbReference type="InterPro" id="IPR030895">
    <property type="entry name" value="T5SS_PEPC_rpt"/>
</dbReference>
<dbReference type="PROSITE" id="PS51208">
    <property type="entry name" value="AUTOTRANSPORTER"/>
    <property type="match status" value="1"/>
</dbReference>
<evidence type="ECO:0000256" key="1">
    <source>
        <dbReference type="ARBA" id="ARBA00022729"/>
    </source>
</evidence>
<dbReference type="NCBIfam" id="TIGR01414">
    <property type="entry name" value="autotrans_barl"/>
    <property type="match status" value="1"/>
</dbReference>
<evidence type="ECO:0000313" key="6">
    <source>
        <dbReference type="Proteomes" id="UP000253420"/>
    </source>
</evidence>
<organism evidence="5 6">
    <name type="scientific">Phyllobacterium salinisoli</name>
    <dbReference type="NCBI Taxonomy" id="1899321"/>
    <lineage>
        <taxon>Bacteria</taxon>
        <taxon>Pseudomonadati</taxon>
        <taxon>Pseudomonadota</taxon>
        <taxon>Alphaproteobacteria</taxon>
        <taxon>Hyphomicrobiales</taxon>
        <taxon>Phyllobacteriaceae</taxon>
        <taxon>Phyllobacterium</taxon>
    </lineage>
</organism>
<comment type="caution">
    <text evidence="5">The sequence shown here is derived from an EMBL/GenBank/DDBJ whole genome shotgun (WGS) entry which is preliminary data.</text>
</comment>
<gene>
    <name evidence="5" type="ORF">DUT91_07750</name>
</gene>
<dbReference type="EMBL" id="QOZG01000003">
    <property type="protein sequence ID" value="RCS24199.1"/>
    <property type="molecule type" value="Genomic_DNA"/>
</dbReference>
<dbReference type="InterPro" id="IPR036709">
    <property type="entry name" value="Autotransporte_beta_dom_sf"/>
</dbReference>
<feature type="region of interest" description="Disordered" evidence="2">
    <location>
        <begin position="1233"/>
        <end position="1265"/>
    </location>
</feature>
<dbReference type="InterPro" id="IPR051551">
    <property type="entry name" value="Autotransporter_adhesion"/>
</dbReference>
<dbReference type="Pfam" id="PF03797">
    <property type="entry name" value="Autotransporter"/>
    <property type="match status" value="1"/>
</dbReference>
<dbReference type="PANTHER" id="PTHR35037:SF3">
    <property type="entry name" value="C-TERMINAL REGION OF AIDA-LIKE PROTEIN"/>
    <property type="match status" value="1"/>
</dbReference>
<dbReference type="SUPFAM" id="SSF51126">
    <property type="entry name" value="Pectin lyase-like"/>
    <property type="match status" value="3"/>
</dbReference>
<dbReference type="Gene3D" id="2.160.20.20">
    <property type="match status" value="2"/>
</dbReference>
<keyword evidence="3" id="KW-0472">Membrane</keyword>
<keyword evidence="1" id="KW-0732">Signal</keyword>
<dbReference type="GO" id="GO:0019867">
    <property type="term" value="C:outer membrane"/>
    <property type="evidence" value="ECO:0007669"/>
    <property type="project" value="InterPro"/>
</dbReference>
<dbReference type="NCBIfam" id="TIGR04393">
    <property type="entry name" value="rpt_T5SS_PEPC"/>
    <property type="match status" value="3"/>
</dbReference>
<protein>
    <submittedName>
        <fullName evidence="5">Autotransporter outer membrane beta-barrel domain-containing protein</fullName>
    </submittedName>
</protein>
<evidence type="ECO:0000259" key="4">
    <source>
        <dbReference type="PROSITE" id="PS51208"/>
    </source>
</evidence>
<evidence type="ECO:0000256" key="2">
    <source>
        <dbReference type="SAM" id="MobiDB-lite"/>
    </source>
</evidence>
<dbReference type="Proteomes" id="UP000253420">
    <property type="component" value="Unassembled WGS sequence"/>
</dbReference>
<dbReference type="SUPFAM" id="SSF103515">
    <property type="entry name" value="Autotransporter"/>
    <property type="match status" value="1"/>
</dbReference>
<proteinExistence type="predicted"/>
<dbReference type="RefSeq" id="WP_114439822.1">
    <property type="nucleotide sequence ID" value="NZ_QOZG01000003.1"/>
</dbReference>
<dbReference type="InterPro" id="IPR005546">
    <property type="entry name" value="Autotransporte_beta"/>
</dbReference>
<keyword evidence="6" id="KW-1185">Reference proteome</keyword>
<feature type="transmembrane region" description="Helical" evidence="3">
    <location>
        <begin position="21"/>
        <end position="41"/>
    </location>
</feature>
<dbReference type="Gene3D" id="2.40.128.130">
    <property type="entry name" value="Autotransporter beta-domain"/>
    <property type="match status" value="1"/>
</dbReference>
<evidence type="ECO:0000256" key="3">
    <source>
        <dbReference type="SAM" id="Phobius"/>
    </source>
</evidence>
<reference evidence="5 6" key="1">
    <citation type="submission" date="2018-07" db="EMBL/GenBank/DDBJ databases">
        <title>The draft genome of Phyllobacterium salinisoli.</title>
        <authorList>
            <person name="Liu L."/>
            <person name="Li L."/>
            <person name="Zhang X."/>
            <person name="Liang L."/>
        </authorList>
    </citation>
    <scope>NUCLEOTIDE SEQUENCE [LARGE SCALE GENOMIC DNA]</scope>
    <source>
        <strain evidence="5 6">LLAN61</strain>
    </source>
</reference>
<evidence type="ECO:0000313" key="5">
    <source>
        <dbReference type="EMBL" id="RCS24199.1"/>
    </source>
</evidence>
<dbReference type="NCBIfam" id="TIGR02601">
    <property type="entry name" value="autotrns_rpt"/>
    <property type="match status" value="6"/>
</dbReference>
<dbReference type="SMART" id="SM00869">
    <property type="entry name" value="Autotransporter"/>
    <property type="match status" value="1"/>
</dbReference>
<keyword evidence="3" id="KW-0812">Transmembrane</keyword>
<feature type="compositionally biased region" description="Pro residues" evidence="2">
    <location>
        <begin position="1241"/>
        <end position="1263"/>
    </location>
</feature>
<dbReference type="InterPro" id="IPR013425">
    <property type="entry name" value="Autotrns_rpt"/>
</dbReference>
<dbReference type="Pfam" id="PF12951">
    <property type="entry name" value="PATR"/>
    <property type="match status" value="6"/>
</dbReference>
<accession>A0A368K499</accession>
<dbReference type="InterPro" id="IPR012332">
    <property type="entry name" value="Autotransporter_pectin_lyase_C"/>
</dbReference>
<dbReference type="InterPro" id="IPR011050">
    <property type="entry name" value="Pectin_lyase_fold/virulence"/>
</dbReference>
<name>A0A368K499_9HYPH</name>
<sequence>MNYKSQPLAPAHYLEKRFKKLLYSVSVIAMAHMSLGAPAIAADNHWKGDDGEWTESGNWSLNHAPVGTENVIINMGAGAAVLPVVEDAITNFQGSITVGGQSGTALDSGGLAIQDGGSITQDKMQLFIYGLGAMPSVTVTGKNSGTGEQSKLVSSGPAIGVVRVGGGPNPDPANRLFQGRLNVLNGGSISGSQIEIGRDVGSTGYVTVDGQGSNIDVPAARGEGHVSVGYYGNGTLVISNGGTVRSEVGELATGDTSRRAGHATVQVTGKDSAWTIFGGVLIHVGGWGTGTLDIADGGKVDAMSSVINIGDNLSGKGTVSVDGPNSLLTNTAAISVGNAGKGTLTVSNGGSVSTTAALNIAVAHGSTGTLNIGAAPAATAVAAGTVAASGVKFGAGTGTINFNHTDTGYVFAPAISGNGTVNQIAGTTILTGANTYTGVTNISGGVLQIGNGATAGSIAGDINNDAMLVFKRSDPYAYSGLISGNGTVTHAGSGELTLTGANTYKGGTVVNGGGVLSVSRDTNLGDPSGGLTLDSGALRVIGRNYTSTSRTINVGSGGGAIDIADANNEFTDSGAVTGPGELKKLGVGTLILAGDSSGFAGNTIVEQGILRVNETLGGTMNVSASGTLSGTGTVVGDTTVLGTLVGVQGQQLKFGGNLVLNSVAKIDVSLGVPETTGLFDVAGDLTLDGTLDIHDLGGFSPGLYRLFNYNGALTNNGLDLGTLPDGILQTDLTVQTSVAKEVNLINTAGVTLSYWDGGNTAQHDNGTVDGGSGIWNRPNDNWTEMDGAFNRMWSNGNFAIFQGTAGTVTVDDSNGAISVAGMQFTVDGYRIEGDAISLDADLTIIRTGTGFGNAALTATIASELTGAGRLVKTDSGTLVLAGTNSYLGGTTIQHGTLSVSADANLGDLSGGLAFGDGTLRNTAVFSSDRLVTINGTGNFQTDADLAWNGNITGGGSLFKTGAATLTLTGSNDYQGGTFFEEGVVSVSADNNLGAASGELIFGGGTLRNTAAFSTPRPITFDDGGGTFQTDADLTLSGPLDGHAGLTKTGSATLLLTGAGSYLGNTTVKAGTLAAGAANVFSTTSDFTVETGGTLDLKGFDQTLTSLTNAGTVNLGGDTPGTTLTVNGDYVGQGGTIIVNSVLGYDDSKTHRMHVTGTTSGTSAIAVKNMGGNGALTNEGIKIIDVDGASGATFTLLADYTFQGQPAVVGGAYAYRLYKNGISTPTDGDWYLRTNLQGSPLQPGPGPGTPPNPGDPLQPGPGPVIPHYQPGVPIYEAYAEVLQQLNAMGTLRERVGNRYWRGAANPVIEEGDGPGEIEAAPSPDVDAASAVWGRIEGAHGRFEPKYSTSATSYDIDMVKLRAGLDGLLYETEAGRLIGGLTVHYGHAKADVSAVHGDGSIKTDGYGFGGTLTFYGEEGGYFDAQARTTWYRSDLNSQTAQQTLTDGNDGFGYALSLEAGKRIAIDPSWTLTPQAQITWSQVEFDGFTDPFGADVSHDRSDSLKGRLGIAADYGRAWRGDDGMLVQSNVYAIANLTHEFREGSRIEVSEVSFASENERTWAGIGTGGTYSWADGRYALYGEVSVDTSLENFADSYKLNGNLGLKVTW</sequence>
<dbReference type="OrthoDB" id="6053567at2"/>
<dbReference type="CDD" id="cd01344">
    <property type="entry name" value="PL2_Passenger_AT"/>
    <property type="match status" value="1"/>
</dbReference>
<dbReference type="InterPro" id="IPR043990">
    <property type="entry name" value="AC_1"/>
</dbReference>